<dbReference type="STRING" id="452863.Achl_2606"/>
<evidence type="ECO:0000256" key="3">
    <source>
        <dbReference type="ARBA" id="ARBA00023235"/>
    </source>
</evidence>
<evidence type="ECO:0000256" key="4">
    <source>
        <dbReference type="HAMAP-Rule" id="MF_01201"/>
    </source>
</evidence>
<keyword evidence="2 4" id="KW-0663">Pyridoxal phosphate</keyword>
<dbReference type="Pfam" id="PF00842">
    <property type="entry name" value="Ala_racemase_C"/>
    <property type="match status" value="1"/>
</dbReference>
<feature type="binding site" evidence="4 6">
    <location>
        <position position="176"/>
    </location>
    <ligand>
        <name>substrate</name>
    </ligand>
</feature>
<evidence type="ECO:0000313" key="10">
    <source>
        <dbReference type="Proteomes" id="UP000002505"/>
    </source>
</evidence>
<dbReference type="GO" id="GO:0030632">
    <property type="term" value="P:D-alanine biosynthetic process"/>
    <property type="evidence" value="ECO:0007669"/>
    <property type="project" value="UniProtKB-UniRule"/>
</dbReference>
<dbReference type="FunFam" id="3.20.20.10:FF:000002">
    <property type="entry name" value="Alanine racemase"/>
    <property type="match status" value="1"/>
</dbReference>
<dbReference type="SUPFAM" id="SSF51419">
    <property type="entry name" value="PLP-binding barrel"/>
    <property type="match status" value="1"/>
</dbReference>
<dbReference type="SUPFAM" id="SSF50621">
    <property type="entry name" value="Alanine racemase C-terminal domain-like"/>
    <property type="match status" value="1"/>
</dbReference>
<dbReference type="UniPathway" id="UPA00042">
    <property type="reaction ID" value="UER00497"/>
</dbReference>
<feature type="region of interest" description="Disordered" evidence="7">
    <location>
        <begin position="415"/>
        <end position="437"/>
    </location>
</feature>
<dbReference type="InterPro" id="IPR011079">
    <property type="entry name" value="Ala_racemase_C"/>
</dbReference>
<dbReference type="KEGG" id="ach:Achl_2606"/>
<evidence type="ECO:0000256" key="7">
    <source>
        <dbReference type="SAM" id="MobiDB-lite"/>
    </source>
</evidence>
<dbReference type="EC" id="5.1.1.1" evidence="4"/>
<dbReference type="HOGENOM" id="CLU_028393_0_0_11"/>
<feature type="modified residue" description="N6-(pyridoxal phosphate)lysine" evidence="4 5">
    <location>
        <position position="79"/>
    </location>
</feature>
<feature type="active site" description="Proton acceptor; specific for L-alanine" evidence="4">
    <location>
        <position position="309"/>
    </location>
</feature>
<dbReference type="Gene3D" id="2.40.37.10">
    <property type="entry name" value="Lyase, Ornithine Decarboxylase, Chain A, domain 1"/>
    <property type="match status" value="1"/>
</dbReference>
<accession>B8HCF5</accession>
<keyword evidence="3 4" id="KW-0413">Isomerase</keyword>
<feature type="domain" description="Alanine racemase C-terminal" evidence="8">
    <location>
        <begin position="288"/>
        <end position="417"/>
    </location>
</feature>
<dbReference type="HAMAP" id="MF_01201">
    <property type="entry name" value="Ala_racemase"/>
    <property type="match status" value="1"/>
</dbReference>
<keyword evidence="10" id="KW-1185">Reference proteome</keyword>
<evidence type="ECO:0000256" key="2">
    <source>
        <dbReference type="ARBA" id="ARBA00022898"/>
    </source>
</evidence>
<dbReference type="InterPro" id="IPR029066">
    <property type="entry name" value="PLP-binding_barrel"/>
</dbReference>
<feature type="compositionally biased region" description="Low complexity" evidence="7">
    <location>
        <begin position="428"/>
        <end position="437"/>
    </location>
</feature>
<dbReference type="PANTHER" id="PTHR30511">
    <property type="entry name" value="ALANINE RACEMASE"/>
    <property type="match status" value="1"/>
</dbReference>
<dbReference type="GO" id="GO:0030170">
    <property type="term" value="F:pyridoxal phosphate binding"/>
    <property type="evidence" value="ECO:0007669"/>
    <property type="project" value="UniProtKB-UniRule"/>
</dbReference>
<protein>
    <recommendedName>
        <fullName evidence="4">Alanine racemase</fullName>
        <ecNumber evidence="4">5.1.1.1</ecNumber>
    </recommendedName>
</protein>
<sequence>MPLNPPGTLRRRTSDYSAAGTPTRITSVTYPAPTGEISAASVHDPHYERSAVIDLDAIRHNVRRLAAAASPAKVMAVVKADAYGHGAVPVARAALEAGASWLGVAHISEALALRAAGIDAPLLAWLHTTDSNFGAAVAAGVDIGCSGWELERIVAAAREQERPARIHLKVDTGLGRNGATLEYWDTLVGEAMEYQDQGLLRVVGIFSHLAVADEPERPETDHQLAAFRDALAVAEDAGVDAEVRHLANTPATLSRPDTHFDLVRVGLGIYGLSPFDGQTSAELGLRPAMALRTKVSQCKVVPAGQGVSYGLHYRTAAASTLGLIPLGYADGIPRVATGGPVRVAGTTYPVVGRIAMDQMVIDLGQGVQGAALLGAEAELFGSGADGGPTADDWARAAGTINYEIVTRISPRVPRRFINEQDTSGGGDASAAGSEGAL</sequence>
<dbReference type="PRINTS" id="PR00992">
    <property type="entry name" value="ALARACEMASE"/>
</dbReference>
<dbReference type="InterPro" id="IPR001608">
    <property type="entry name" value="Ala_racemase_N"/>
</dbReference>
<dbReference type="InterPro" id="IPR009006">
    <property type="entry name" value="Ala_racemase/Decarboxylase_C"/>
</dbReference>
<comment type="cofactor">
    <cofactor evidence="1 4 5">
        <name>pyridoxal 5'-phosphate</name>
        <dbReference type="ChEBI" id="CHEBI:597326"/>
    </cofactor>
</comment>
<comment type="similarity">
    <text evidence="4">Belongs to the alanine racemase family.</text>
</comment>
<dbReference type="GO" id="GO:0008784">
    <property type="term" value="F:alanine racemase activity"/>
    <property type="evidence" value="ECO:0007669"/>
    <property type="project" value="UniProtKB-UniRule"/>
</dbReference>
<dbReference type="AlphaFoldDB" id="B8HCF5"/>
<evidence type="ECO:0000259" key="8">
    <source>
        <dbReference type="SMART" id="SM01005"/>
    </source>
</evidence>
<feature type="active site" description="Proton acceptor; specific for D-alanine" evidence="4">
    <location>
        <position position="79"/>
    </location>
</feature>
<evidence type="ECO:0000256" key="1">
    <source>
        <dbReference type="ARBA" id="ARBA00001933"/>
    </source>
</evidence>
<dbReference type="Proteomes" id="UP000002505">
    <property type="component" value="Chromosome"/>
</dbReference>
<dbReference type="InterPro" id="IPR000821">
    <property type="entry name" value="Ala_racemase"/>
</dbReference>
<dbReference type="SMART" id="SM01005">
    <property type="entry name" value="Ala_racemase_C"/>
    <property type="match status" value="1"/>
</dbReference>
<evidence type="ECO:0000256" key="5">
    <source>
        <dbReference type="PIRSR" id="PIRSR600821-50"/>
    </source>
</evidence>
<dbReference type="Pfam" id="PF01168">
    <property type="entry name" value="Ala_racemase_N"/>
    <property type="match status" value="1"/>
</dbReference>
<dbReference type="InterPro" id="IPR020622">
    <property type="entry name" value="Ala_racemase_pyridoxalP-BS"/>
</dbReference>
<reference evidence="9" key="1">
    <citation type="submission" date="2009-01" db="EMBL/GenBank/DDBJ databases">
        <title>Complete sequence of chromosome of Arthrobacter chlorophenolicus A6.</title>
        <authorList>
            <consortium name="US DOE Joint Genome Institute"/>
            <person name="Lucas S."/>
            <person name="Copeland A."/>
            <person name="Lapidus A."/>
            <person name="Glavina del Rio T."/>
            <person name="Tice H."/>
            <person name="Bruce D."/>
            <person name="Goodwin L."/>
            <person name="Pitluck S."/>
            <person name="Goltsman E."/>
            <person name="Clum A."/>
            <person name="Larimer F."/>
            <person name="Land M."/>
            <person name="Hauser L."/>
            <person name="Kyrpides N."/>
            <person name="Mikhailova N."/>
            <person name="Jansson J."/>
            <person name="Richardson P."/>
        </authorList>
    </citation>
    <scope>NUCLEOTIDE SEQUENCE [LARGE SCALE GENOMIC DNA]</scope>
    <source>
        <strain evidence="9">A6</strain>
    </source>
</reference>
<feature type="binding site" evidence="4 6">
    <location>
        <position position="356"/>
    </location>
    <ligand>
        <name>substrate</name>
    </ligand>
</feature>
<gene>
    <name evidence="9" type="ordered locus">Achl_2606</name>
</gene>
<dbReference type="eggNOG" id="COG0787">
    <property type="taxonomic scope" value="Bacteria"/>
</dbReference>
<dbReference type="GO" id="GO:0005829">
    <property type="term" value="C:cytosol"/>
    <property type="evidence" value="ECO:0007669"/>
    <property type="project" value="TreeGrafter"/>
</dbReference>
<dbReference type="GO" id="GO:0009252">
    <property type="term" value="P:peptidoglycan biosynthetic process"/>
    <property type="evidence" value="ECO:0007669"/>
    <property type="project" value="TreeGrafter"/>
</dbReference>
<comment type="pathway">
    <text evidence="4">Amino-acid biosynthesis; D-alanine biosynthesis; D-alanine from L-alanine: step 1/1.</text>
</comment>
<evidence type="ECO:0000313" key="9">
    <source>
        <dbReference type="EMBL" id="ACL40571.1"/>
    </source>
</evidence>
<evidence type="ECO:0000256" key="6">
    <source>
        <dbReference type="PIRSR" id="PIRSR600821-52"/>
    </source>
</evidence>
<proteinExistence type="inferred from homology"/>
<dbReference type="PANTHER" id="PTHR30511:SF0">
    <property type="entry name" value="ALANINE RACEMASE, CATABOLIC-RELATED"/>
    <property type="match status" value="1"/>
</dbReference>
<dbReference type="CDD" id="cd00430">
    <property type="entry name" value="PLPDE_III_AR"/>
    <property type="match status" value="1"/>
</dbReference>
<name>B8HCF5_PSECP</name>
<dbReference type="NCBIfam" id="TIGR00492">
    <property type="entry name" value="alr"/>
    <property type="match status" value="1"/>
</dbReference>
<dbReference type="EMBL" id="CP001341">
    <property type="protein sequence ID" value="ACL40571.1"/>
    <property type="molecule type" value="Genomic_DNA"/>
</dbReference>
<dbReference type="Gene3D" id="3.20.20.10">
    <property type="entry name" value="Alanine racemase"/>
    <property type="match status" value="1"/>
</dbReference>
<dbReference type="PROSITE" id="PS00395">
    <property type="entry name" value="ALANINE_RACEMASE"/>
    <property type="match status" value="1"/>
</dbReference>
<comment type="catalytic activity">
    <reaction evidence="4">
        <text>L-alanine = D-alanine</text>
        <dbReference type="Rhea" id="RHEA:20249"/>
        <dbReference type="ChEBI" id="CHEBI:57416"/>
        <dbReference type="ChEBI" id="CHEBI:57972"/>
        <dbReference type="EC" id="5.1.1.1"/>
    </reaction>
</comment>
<organism evidence="9 10">
    <name type="scientific">Pseudarthrobacter chlorophenolicus (strain ATCC 700700 / DSM 12829 / CIP 107037 / JCM 12360 / KCTC 9906 / NCIMB 13794 / A6)</name>
    <name type="common">Arthrobacter chlorophenolicus</name>
    <dbReference type="NCBI Taxonomy" id="452863"/>
    <lineage>
        <taxon>Bacteria</taxon>
        <taxon>Bacillati</taxon>
        <taxon>Actinomycetota</taxon>
        <taxon>Actinomycetes</taxon>
        <taxon>Micrococcales</taxon>
        <taxon>Micrococcaceae</taxon>
        <taxon>Pseudarthrobacter</taxon>
    </lineage>
</organism>
<feature type="region of interest" description="Disordered" evidence="7">
    <location>
        <begin position="1"/>
        <end position="25"/>
    </location>
</feature>
<comment type="function">
    <text evidence="4">Catalyzes the interconversion of L-alanine and D-alanine. May also act on other amino acids.</text>
</comment>